<name>A0A839XWR6_9ACTN</name>
<proteinExistence type="predicted"/>
<evidence type="ECO:0008006" key="3">
    <source>
        <dbReference type="Google" id="ProtNLM"/>
    </source>
</evidence>
<comment type="caution">
    <text evidence="1">The sequence shown here is derived from an EMBL/GenBank/DDBJ whole genome shotgun (WGS) entry which is preliminary data.</text>
</comment>
<dbReference type="SUPFAM" id="SSF51556">
    <property type="entry name" value="Metallo-dependent hydrolases"/>
    <property type="match status" value="1"/>
</dbReference>
<accession>A0A839XWR6</accession>
<sequence>MSDQHVHLDPDLADLPLVDHHCHGLVRRDLERPEFEAMLTEAAGPGPLGGSLFDSQIGFAVRRWCAPVLDLPAHAPAEEYLARRAELGADEVNRRLMAATGTQTFLVDTGYLPEPITTPTELAALAGGQAREIVRLEALAEEVLAEGGSAAGFAELFRTRLASRTEHAAGVKSIAAYRVGLALEGARPSDAEVALAAASVLTEVAAGGRPRIADPVLHRFLVWSGIDLRLPVQFHVGYGDADVDLHRCDPLLLTDLLRATEPAGVPVTLLHNYPFHRNAGFLAQVFGHVFVDVGLATHNLGHRSGALQRELLELAPFGKVLFSSDAFGLAELYLLGTGLFRRGLGRYLAEGVAEDAWTASDAARVAAMIGAGNARRAYRLDA</sequence>
<protein>
    <recommendedName>
        <fullName evidence="3">Amidohydrolase</fullName>
    </recommendedName>
</protein>
<dbReference type="PANTHER" id="PTHR43383:SF2">
    <property type="entry name" value="AMIDOHYDROLASE 2 FAMILY PROTEIN"/>
    <property type="match status" value="1"/>
</dbReference>
<dbReference type="PANTHER" id="PTHR43383">
    <property type="entry name" value="NODULIN 6"/>
    <property type="match status" value="1"/>
</dbReference>
<evidence type="ECO:0000313" key="2">
    <source>
        <dbReference type="Proteomes" id="UP000580718"/>
    </source>
</evidence>
<dbReference type="RefSeq" id="WP_309147336.1">
    <property type="nucleotide sequence ID" value="NZ_JACIBU010000001.1"/>
</dbReference>
<dbReference type="EMBL" id="JACIBU010000001">
    <property type="protein sequence ID" value="MBB3674467.1"/>
    <property type="molecule type" value="Genomic_DNA"/>
</dbReference>
<dbReference type="AlphaFoldDB" id="A0A839XWR6"/>
<dbReference type="Gene3D" id="3.20.20.140">
    <property type="entry name" value="Metal-dependent hydrolases"/>
    <property type="match status" value="1"/>
</dbReference>
<reference evidence="1 2" key="1">
    <citation type="submission" date="2020-08" db="EMBL/GenBank/DDBJ databases">
        <title>Sequencing the genomes of 1000 actinobacteria strains.</title>
        <authorList>
            <person name="Klenk H.-P."/>
        </authorList>
    </citation>
    <scope>NUCLEOTIDE SEQUENCE [LARGE SCALE GENOMIC DNA]</scope>
    <source>
        <strain evidence="1 2">DSM 16678</strain>
    </source>
</reference>
<dbReference type="InterPro" id="IPR032466">
    <property type="entry name" value="Metal_Hydrolase"/>
</dbReference>
<evidence type="ECO:0000313" key="1">
    <source>
        <dbReference type="EMBL" id="MBB3674467.1"/>
    </source>
</evidence>
<dbReference type="Proteomes" id="UP000580718">
    <property type="component" value="Unassembled WGS sequence"/>
</dbReference>
<organism evidence="1 2">
    <name type="scientific">Modestobacter versicolor</name>
    <dbReference type="NCBI Taxonomy" id="429133"/>
    <lineage>
        <taxon>Bacteria</taxon>
        <taxon>Bacillati</taxon>
        <taxon>Actinomycetota</taxon>
        <taxon>Actinomycetes</taxon>
        <taxon>Geodermatophilales</taxon>
        <taxon>Geodermatophilaceae</taxon>
        <taxon>Modestobacter</taxon>
    </lineage>
</organism>
<gene>
    <name evidence="1" type="ORF">FHX36_000202</name>
</gene>